<dbReference type="RefSeq" id="WP_063367786.1">
    <property type="nucleotide sequence ID" value="NZ_AUYC01000025.1"/>
</dbReference>
<gene>
    <name evidence="2" type="ORF">N473_15880</name>
</gene>
<feature type="transmembrane region" description="Helical" evidence="1">
    <location>
        <begin position="9"/>
        <end position="27"/>
    </location>
</feature>
<reference evidence="2 3" key="1">
    <citation type="submission" date="2013-07" db="EMBL/GenBank/DDBJ databases">
        <title>Comparative Genomic and Metabolomic Analysis of Twelve Strains of Pseudoalteromonas luteoviolacea.</title>
        <authorList>
            <person name="Vynne N.G."/>
            <person name="Mansson M."/>
            <person name="Gram L."/>
        </authorList>
    </citation>
    <scope>NUCLEOTIDE SEQUENCE [LARGE SCALE GENOMIC DNA]</scope>
    <source>
        <strain evidence="2 3">CPMOR-1</strain>
    </source>
</reference>
<keyword evidence="1" id="KW-1133">Transmembrane helix</keyword>
<dbReference type="EMBL" id="AUYC01000025">
    <property type="protein sequence ID" value="KZN63796.1"/>
    <property type="molecule type" value="Genomic_DNA"/>
</dbReference>
<keyword evidence="1" id="KW-0812">Transmembrane</keyword>
<sequence>MKTSIKSKLPLAFLACMSTLWFFYYNTESAWNNYGNAKWEWLFLIDVFIALPIICFICIKNKKQALLKLLVLTTLAIFIGSYIIPEQHKVLWPYFEQGRYFIVSFIILFELIALLTVCLAISVALKQKLDPDHSIEEAITRYVGKGAIATLLCFETRMWTFALFAKQVKATHFHGNIHFSYHEKDGAKSNLLGFIILIAFEIPIVHLLLHFIWSPMAANIVTLLTVFSLIFFIAEYRAINRRPISLCDEVLHIRYGLYQPIPIPVNNIARLKVNAEYINREKHIKRLNYSGVPNVVIELKKPIGNTQTIYIGLDNPRHFINSIESKLKQKKDNHSL</sequence>
<feature type="transmembrane region" description="Helical" evidence="1">
    <location>
        <begin position="218"/>
        <end position="236"/>
    </location>
</feature>
<accession>A0A167L4J8</accession>
<feature type="transmembrane region" description="Helical" evidence="1">
    <location>
        <begin position="39"/>
        <end position="59"/>
    </location>
</feature>
<organism evidence="2 3">
    <name type="scientific">Pseudoalteromonas luteoviolacea CPMOR-1</name>
    <dbReference type="NCBI Taxonomy" id="1365248"/>
    <lineage>
        <taxon>Bacteria</taxon>
        <taxon>Pseudomonadati</taxon>
        <taxon>Pseudomonadota</taxon>
        <taxon>Gammaproteobacteria</taxon>
        <taxon>Alteromonadales</taxon>
        <taxon>Pseudoalteromonadaceae</taxon>
        <taxon>Pseudoalteromonas</taxon>
    </lineage>
</organism>
<comment type="caution">
    <text evidence="2">The sequence shown here is derived from an EMBL/GenBank/DDBJ whole genome shotgun (WGS) entry which is preliminary data.</text>
</comment>
<evidence type="ECO:0000256" key="1">
    <source>
        <dbReference type="SAM" id="Phobius"/>
    </source>
</evidence>
<dbReference type="AlphaFoldDB" id="A0A167L4J8"/>
<evidence type="ECO:0000313" key="3">
    <source>
        <dbReference type="Proteomes" id="UP000076486"/>
    </source>
</evidence>
<keyword evidence="1" id="KW-0472">Membrane</keyword>
<feature type="transmembrane region" description="Helical" evidence="1">
    <location>
        <begin position="100"/>
        <end position="125"/>
    </location>
</feature>
<proteinExistence type="predicted"/>
<feature type="transmembrane region" description="Helical" evidence="1">
    <location>
        <begin position="191"/>
        <end position="212"/>
    </location>
</feature>
<feature type="transmembrane region" description="Helical" evidence="1">
    <location>
        <begin position="66"/>
        <end position="84"/>
    </location>
</feature>
<evidence type="ECO:0000313" key="2">
    <source>
        <dbReference type="EMBL" id="KZN63796.1"/>
    </source>
</evidence>
<evidence type="ECO:0008006" key="4">
    <source>
        <dbReference type="Google" id="ProtNLM"/>
    </source>
</evidence>
<protein>
    <recommendedName>
        <fullName evidence="4">Beta-carotene 15,15'-monooxygenase</fullName>
    </recommendedName>
</protein>
<dbReference type="Proteomes" id="UP000076486">
    <property type="component" value="Unassembled WGS sequence"/>
</dbReference>
<name>A0A167L4J8_9GAMM</name>
<dbReference type="PATRIC" id="fig|1365248.3.peg.2088"/>